<dbReference type="STRING" id="282301.A0A267EPE9"/>
<dbReference type="AlphaFoldDB" id="A0A267EPE9"/>
<evidence type="ECO:0000313" key="5">
    <source>
        <dbReference type="EMBL" id="PAA63336.1"/>
    </source>
</evidence>
<sequence length="336" mass="35814">MVKLILVIILLQTFIACLSTADKIKDSVDKKNLVNFLESSASRGSGGGDGGAVETDACRIRASCRELNRIVVSCDSETPAVGCGGCKAGFRQSAKSTTSQCVPDPSASFGAALDAEKLIDDLAVSSSMNEKDSDSERPQRKGSEGRPTAASSTDSSGGRNDSSHRPTPPPLLPPPRSPPIRRIPLANGDFVFYVIVGAASGLGILLIIFFAVCVYIYTSSGRQAAEKRYINPDYAAQTSGSAGDGKLALSAQMYHYQHQKQQMLAMERSNSDLQRDMSDDDSDLENDEADFTVYECPGLATTKEMEVRNPLFKEDEDVEAAASASSATGASTEDKR</sequence>
<reference evidence="5 6" key="1">
    <citation type="submission" date="2017-06" db="EMBL/GenBank/DDBJ databases">
        <title>A platform for efficient transgenesis in Macrostomum lignano, a flatworm model organism for stem cell research.</title>
        <authorList>
            <person name="Berezikov E."/>
        </authorList>
    </citation>
    <scope>NUCLEOTIDE SEQUENCE [LARGE SCALE GENOMIC DNA]</scope>
    <source>
        <strain evidence="5">DV1</strain>
        <tissue evidence="5">Whole organism</tissue>
    </source>
</reference>
<keyword evidence="2" id="KW-0472">Membrane</keyword>
<dbReference type="EMBL" id="NIVC01001854">
    <property type="protein sequence ID" value="PAA63336.1"/>
    <property type="molecule type" value="Genomic_DNA"/>
</dbReference>
<keyword evidence="2" id="KW-1133">Transmembrane helix</keyword>
<feature type="signal peptide" evidence="3">
    <location>
        <begin position="1"/>
        <end position="21"/>
    </location>
</feature>
<feature type="region of interest" description="Disordered" evidence="1">
    <location>
        <begin position="311"/>
        <end position="336"/>
    </location>
</feature>
<dbReference type="PANTHER" id="PTHR23352:SF2">
    <property type="entry name" value="NEURAL PROLIFERATION DIFFERENTIATION AND CONTROL PROTEIN 1"/>
    <property type="match status" value="1"/>
</dbReference>
<feature type="compositionally biased region" description="Low complexity" evidence="1">
    <location>
        <begin position="320"/>
        <end position="336"/>
    </location>
</feature>
<evidence type="ECO:0000256" key="1">
    <source>
        <dbReference type="SAM" id="MobiDB-lite"/>
    </source>
</evidence>
<feature type="transmembrane region" description="Helical" evidence="2">
    <location>
        <begin position="190"/>
        <end position="218"/>
    </location>
</feature>
<dbReference type="Proteomes" id="UP000215902">
    <property type="component" value="Unassembled WGS sequence"/>
</dbReference>
<keyword evidence="3" id="KW-0732">Signal</keyword>
<feature type="compositionally biased region" description="Basic and acidic residues" evidence="1">
    <location>
        <begin position="129"/>
        <end position="144"/>
    </location>
</feature>
<evidence type="ECO:0000256" key="2">
    <source>
        <dbReference type="SAM" id="Phobius"/>
    </source>
</evidence>
<dbReference type="PANTHER" id="PTHR23352">
    <property type="entry name" value="NEURAL PROLIFERATION DIFFERENTIATION AND CONTROL PROTEIN-1 NPDC-1 PROTEIN"/>
    <property type="match status" value="1"/>
</dbReference>
<dbReference type="PROSITE" id="PS51257">
    <property type="entry name" value="PROKAR_LIPOPROTEIN"/>
    <property type="match status" value="1"/>
</dbReference>
<comment type="caution">
    <text evidence="5">The sequence shown here is derived from an EMBL/GenBank/DDBJ whole genome shotgun (WGS) entry which is preliminary data.</text>
</comment>
<organism evidence="5 6">
    <name type="scientific">Macrostomum lignano</name>
    <dbReference type="NCBI Taxonomy" id="282301"/>
    <lineage>
        <taxon>Eukaryota</taxon>
        <taxon>Metazoa</taxon>
        <taxon>Spiralia</taxon>
        <taxon>Lophotrochozoa</taxon>
        <taxon>Platyhelminthes</taxon>
        <taxon>Rhabditophora</taxon>
        <taxon>Macrostomorpha</taxon>
        <taxon>Macrostomida</taxon>
        <taxon>Macrostomidae</taxon>
        <taxon>Macrostomum</taxon>
    </lineage>
</organism>
<feature type="compositionally biased region" description="Polar residues" evidence="1">
    <location>
        <begin position="149"/>
        <end position="160"/>
    </location>
</feature>
<evidence type="ECO:0008006" key="7">
    <source>
        <dbReference type="Google" id="ProtNLM"/>
    </source>
</evidence>
<keyword evidence="2" id="KW-0812">Transmembrane</keyword>
<dbReference type="Pfam" id="PF06809">
    <property type="entry name" value="NPDC1"/>
    <property type="match status" value="1"/>
</dbReference>
<protein>
    <recommendedName>
        <fullName evidence="7">Neural proliferation differentiation and control protein 1</fullName>
    </recommendedName>
</protein>
<accession>A0A267EPE9</accession>
<dbReference type="OrthoDB" id="6270617at2759"/>
<feature type="region of interest" description="Disordered" evidence="1">
    <location>
        <begin position="124"/>
        <end position="180"/>
    </location>
</feature>
<feature type="chain" id="PRO_5011916040" description="Neural proliferation differentiation and control protein 1" evidence="3">
    <location>
        <begin position="22"/>
        <end position="336"/>
    </location>
</feature>
<feature type="compositionally biased region" description="Pro residues" evidence="1">
    <location>
        <begin position="166"/>
        <end position="178"/>
    </location>
</feature>
<gene>
    <name evidence="4" type="ORF">BOX15_Mlig003819g1</name>
    <name evidence="5" type="ORF">BOX15_Mlig015153g1</name>
</gene>
<keyword evidence="6" id="KW-1185">Reference proteome</keyword>
<dbReference type="EMBL" id="NIVC01004630">
    <property type="protein sequence ID" value="PAA46967.1"/>
    <property type="molecule type" value="Genomic_DNA"/>
</dbReference>
<evidence type="ECO:0000313" key="6">
    <source>
        <dbReference type="Proteomes" id="UP000215902"/>
    </source>
</evidence>
<proteinExistence type="predicted"/>
<evidence type="ECO:0000313" key="4">
    <source>
        <dbReference type="EMBL" id="PAA46967.1"/>
    </source>
</evidence>
<dbReference type="InterPro" id="IPR009635">
    <property type="entry name" value="NPDC1"/>
</dbReference>
<evidence type="ECO:0000256" key="3">
    <source>
        <dbReference type="SAM" id="SignalP"/>
    </source>
</evidence>
<name>A0A267EPE9_9PLAT</name>
<dbReference type="GO" id="GO:0016020">
    <property type="term" value="C:membrane"/>
    <property type="evidence" value="ECO:0007669"/>
    <property type="project" value="InterPro"/>
</dbReference>